<evidence type="ECO:0000313" key="2">
    <source>
        <dbReference type="EMBL" id="KAL3505952.1"/>
    </source>
</evidence>
<reference evidence="2 3" key="1">
    <citation type="submission" date="2024-11" db="EMBL/GenBank/DDBJ databases">
        <title>A near-complete genome assembly of Cinchona calisaya.</title>
        <authorList>
            <person name="Lian D.C."/>
            <person name="Zhao X.W."/>
            <person name="Wei L."/>
        </authorList>
    </citation>
    <scope>NUCLEOTIDE SEQUENCE [LARGE SCALE GENOMIC DNA]</scope>
    <source>
        <tissue evidence="2">Nenye</tissue>
    </source>
</reference>
<name>A0ABD2YJC3_9GENT</name>
<dbReference type="AlphaFoldDB" id="A0ABD2YJC3"/>
<feature type="compositionally biased region" description="Polar residues" evidence="1">
    <location>
        <begin position="19"/>
        <end position="36"/>
    </location>
</feature>
<accession>A0ABD2YJC3</accession>
<dbReference type="EMBL" id="JBJUIK010000013">
    <property type="protein sequence ID" value="KAL3505952.1"/>
    <property type="molecule type" value="Genomic_DNA"/>
</dbReference>
<organism evidence="2 3">
    <name type="scientific">Cinchona calisaya</name>
    <dbReference type="NCBI Taxonomy" id="153742"/>
    <lineage>
        <taxon>Eukaryota</taxon>
        <taxon>Viridiplantae</taxon>
        <taxon>Streptophyta</taxon>
        <taxon>Embryophyta</taxon>
        <taxon>Tracheophyta</taxon>
        <taxon>Spermatophyta</taxon>
        <taxon>Magnoliopsida</taxon>
        <taxon>eudicotyledons</taxon>
        <taxon>Gunneridae</taxon>
        <taxon>Pentapetalae</taxon>
        <taxon>asterids</taxon>
        <taxon>lamiids</taxon>
        <taxon>Gentianales</taxon>
        <taxon>Rubiaceae</taxon>
        <taxon>Cinchonoideae</taxon>
        <taxon>Cinchoneae</taxon>
        <taxon>Cinchona</taxon>
    </lineage>
</organism>
<evidence type="ECO:0000256" key="1">
    <source>
        <dbReference type="SAM" id="MobiDB-lite"/>
    </source>
</evidence>
<sequence length="99" mass="9986">MGGAAPIPAPGPTDDDGPQSPSLLQDPNVPTLTPPENTLDAEGAGTVTPPGLTPPESDGFPTMTPPGVRPDLSTSQPSQSVSHIIMLALFGKTLAFTLS</sequence>
<comment type="caution">
    <text evidence="2">The sequence shown here is derived from an EMBL/GenBank/DDBJ whole genome shotgun (WGS) entry which is preliminary data.</text>
</comment>
<gene>
    <name evidence="2" type="ORF">ACH5RR_031334</name>
</gene>
<proteinExistence type="predicted"/>
<protein>
    <submittedName>
        <fullName evidence="2">Uncharacterized protein</fullName>
    </submittedName>
</protein>
<evidence type="ECO:0000313" key="3">
    <source>
        <dbReference type="Proteomes" id="UP001630127"/>
    </source>
</evidence>
<keyword evidence="3" id="KW-1185">Reference proteome</keyword>
<feature type="region of interest" description="Disordered" evidence="1">
    <location>
        <begin position="1"/>
        <end position="79"/>
    </location>
</feature>
<dbReference type="Proteomes" id="UP001630127">
    <property type="component" value="Unassembled WGS sequence"/>
</dbReference>